<dbReference type="InterPro" id="IPR000871">
    <property type="entry name" value="Beta-lactam_class-A"/>
</dbReference>
<dbReference type="GeneID" id="68612025"/>
<dbReference type="PANTHER" id="PTHR35333:SF3">
    <property type="entry name" value="BETA-LACTAMASE-TYPE TRANSPEPTIDASE FOLD CONTAINING PROTEIN"/>
    <property type="match status" value="1"/>
</dbReference>
<keyword evidence="3" id="KW-1185">Reference proteome</keyword>
<dbReference type="EMBL" id="BAABKX010000001">
    <property type="protein sequence ID" value="GAA5045851.1"/>
    <property type="molecule type" value="Genomic_DNA"/>
</dbReference>
<dbReference type="PANTHER" id="PTHR35333">
    <property type="entry name" value="BETA-LACTAMASE"/>
    <property type="match status" value="1"/>
</dbReference>
<dbReference type="InterPro" id="IPR045155">
    <property type="entry name" value="Beta-lactam_cat"/>
</dbReference>
<dbReference type="SUPFAM" id="SSF56601">
    <property type="entry name" value="beta-lactamase/transpeptidase-like"/>
    <property type="match status" value="1"/>
</dbReference>
<dbReference type="Gene3D" id="3.40.710.10">
    <property type="entry name" value="DD-peptidase/beta-lactamase superfamily"/>
    <property type="match status" value="1"/>
</dbReference>
<gene>
    <name evidence="2" type="ORF">GCM10025751_14370</name>
</gene>
<comment type="caution">
    <text evidence="2">The sequence shown here is derived from an EMBL/GenBank/DDBJ whole genome shotgun (WGS) entry which is preliminary data.</text>
</comment>
<dbReference type="GO" id="GO:0046677">
    <property type="term" value="P:response to antibiotic"/>
    <property type="evidence" value="ECO:0007669"/>
    <property type="project" value="InterPro"/>
</dbReference>
<dbReference type="InterPro" id="IPR012338">
    <property type="entry name" value="Beta-lactam/transpept-like"/>
</dbReference>
<evidence type="ECO:0000259" key="1">
    <source>
        <dbReference type="Pfam" id="PF13354"/>
    </source>
</evidence>
<evidence type="ECO:0000313" key="3">
    <source>
        <dbReference type="Proteomes" id="UP001501729"/>
    </source>
</evidence>
<proteinExistence type="predicted"/>
<name>A0AAV3UEA4_9EURY</name>
<sequence length="283" mass="30468">MRPTTPTLESRGELAEYIERYADRIDGELGVFLGFPYGPDEFDVVCSRNASQAFRSASVVKLPVLYALYERYDGRLDSLAESCPLDPENRVGGSGVLHLLDATPTIEDLARAMIATSDNAATNQLIDLLGMAAVNDSAAKLGMGNTRLARKMMTTLEATNFEASGIHVPEDEPANVTAPFDCARFFADIACEATLSADAYERMRIPLSAQKDTSMIPRYLPYENDAAHKTGWLPTAALDAGLLSVPDGDTPLAFAVFADNVPHGADAADAIAEIGDAVFSWLR</sequence>
<dbReference type="RefSeq" id="WP_227776221.1">
    <property type="nucleotide sequence ID" value="NZ_BAABKX010000001.1"/>
</dbReference>
<reference evidence="2 3" key="1">
    <citation type="journal article" date="2019" name="Int. J. Syst. Evol. Microbiol.">
        <title>The Global Catalogue of Microorganisms (GCM) 10K type strain sequencing project: providing services to taxonomists for standard genome sequencing and annotation.</title>
        <authorList>
            <consortium name="The Broad Institute Genomics Platform"/>
            <consortium name="The Broad Institute Genome Sequencing Center for Infectious Disease"/>
            <person name="Wu L."/>
            <person name="Ma J."/>
        </authorList>
    </citation>
    <scope>NUCLEOTIDE SEQUENCE [LARGE SCALE GENOMIC DNA]</scope>
    <source>
        <strain evidence="2 3">JCM 17504</strain>
    </source>
</reference>
<accession>A0AAV3UEA4</accession>
<dbReference type="GO" id="GO:0030655">
    <property type="term" value="P:beta-lactam antibiotic catabolic process"/>
    <property type="evidence" value="ECO:0007669"/>
    <property type="project" value="InterPro"/>
</dbReference>
<evidence type="ECO:0000313" key="2">
    <source>
        <dbReference type="EMBL" id="GAA5045851.1"/>
    </source>
</evidence>
<protein>
    <recommendedName>
        <fullName evidence="1">Beta-lactamase class A catalytic domain-containing protein</fullName>
    </recommendedName>
</protein>
<organism evidence="2 3">
    <name type="scientific">Haladaptatus pallidirubidus</name>
    <dbReference type="NCBI Taxonomy" id="1008152"/>
    <lineage>
        <taxon>Archaea</taxon>
        <taxon>Methanobacteriati</taxon>
        <taxon>Methanobacteriota</taxon>
        <taxon>Stenosarchaea group</taxon>
        <taxon>Halobacteria</taxon>
        <taxon>Halobacteriales</taxon>
        <taxon>Haladaptataceae</taxon>
        <taxon>Haladaptatus</taxon>
    </lineage>
</organism>
<dbReference type="Proteomes" id="UP001501729">
    <property type="component" value="Unassembled WGS sequence"/>
</dbReference>
<feature type="domain" description="Beta-lactamase class A catalytic" evidence="1">
    <location>
        <begin position="47"/>
        <end position="257"/>
    </location>
</feature>
<dbReference type="GO" id="GO:0008800">
    <property type="term" value="F:beta-lactamase activity"/>
    <property type="evidence" value="ECO:0007669"/>
    <property type="project" value="InterPro"/>
</dbReference>
<dbReference type="AlphaFoldDB" id="A0AAV3UEA4"/>
<dbReference type="Pfam" id="PF13354">
    <property type="entry name" value="Beta-lactamase2"/>
    <property type="match status" value="1"/>
</dbReference>